<name>A0ABD2WTY2_9HYME</name>
<keyword evidence="1" id="KW-0863">Zinc-finger</keyword>
<reference evidence="3 4" key="1">
    <citation type="journal article" date="2024" name="bioRxiv">
        <title>A reference genome for Trichogramma kaykai: A tiny desert-dwelling parasitoid wasp with competing sex-ratio distorters.</title>
        <authorList>
            <person name="Culotta J."/>
            <person name="Lindsey A.R."/>
        </authorList>
    </citation>
    <scope>NUCLEOTIDE SEQUENCE [LARGE SCALE GENOMIC DNA]</scope>
    <source>
        <strain evidence="3 4">KSX58</strain>
    </source>
</reference>
<accession>A0ABD2WTY2</accession>
<dbReference type="InterPro" id="IPR013087">
    <property type="entry name" value="Znf_C2H2_type"/>
</dbReference>
<evidence type="ECO:0000259" key="2">
    <source>
        <dbReference type="PROSITE" id="PS50157"/>
    </source>
</evidence>
<organism evidence="3 4">
    <name type="scientific">Trichogramma kaykai</name>
    <dbReference type="NCBI Taxonomy" id="54128"/>
    <lineage>
        <taxon>Eukaryota</taxon>
        <taxon>Metazoa</taxon>
        <taxon>Ecdysozoa</taxon>
        <taxon>Arthropoda</taxon>
        <taxon>Hexapoda</taxon>
        <taxon>Insecta</taxon>
        <taxon>Pterygota</taxon>
        <taxon>Neoptera</taxon>
        <taxon>Endopterygota</taxon>
        <taxon>Hymenoptera</taxon>
        <taxon>Apocrita</taxon>
        <taxon>Proctotrupomorpha</taxon>
        <taxon>Chalcidoidea</taxon>
        <taxon>Trichogrammatidae</taxon>
        <taxon>Trichogramma</taxon>
    </lineage>
</organism>
<keyword evidence="1" id="KW-0479">Metal-binding</keyword>
<sequence>MGLPGEELGLYGPYDPAAAEAGTGMQIAGSHEYIYLPNERKCYQCLKCASRFSQKTTITRHLRYFCGKGYRYKCPYCHMLASCSSNIYRHVRSRHFDKKPHAIKLFSSVCKRTRSGDIEH</sequence>
<evidence type="ECO:0000256" key="1">
    <source>
        <dbReference type="PROSITE-ProRule" id="PRU00042"/>
    </source>
</evidence>
<dbReference type="GO" id="GO:0008270">
    <property type="term" value="F:zinc ion binding"/>
    <property type="evidence" value="ECO:0007669"/>
    <property type="project" value="UniProtKB-KW"/>
</dbReference>
<feature type="domain" description="C2H2-type" evidence="2">
    <location>
        <begin position="72"/>
        <end position="100"/>
    </location>
</feature>
<keyword evidence="4" id="KW-1185">Reference proteome</keyword>
<feature type="domain" description="C2H2-type" evidence="2">
    <location>
        <begin position="43"/>
        <end position="70"/>
    </location>
</feature>
<dbReference type="AlphaFoldDB" id="A0ABD2WTY2"/>
<proteinExistence type="predicted"/>
<gene>
    <name evidence="3" type="ORF">TKK_009735</name>
</gene>
<dbReference type="Gene3D" id="3.30.160.60">
    <property type="entry name" value="Classic Zinc Finger"/>
    <property type="match status" value="1"/>
</dbReference>
<dbReference type="PROSITE" id="PS50157">
    <property type="entry name" value="ZINC_FINGER_C2H2_2"/>
    <property type="match status" value="2"/>
</dbReference>
<comment type="caution">
    <text evidence="3">The sequence shown here is derived from an EMBL/GenBank/DDBJ whole genome shotgun (WGS) entry which is preliminary data.</text>
</comment>
<dbReference type="InterPro" id="IPR036236">
    <property type="entry name" value="Znf_C2H2_sf"/>
</dbReference>
<dbReference type="SUPFAM" id="SSF57667">
    <property type="entry name" value="beta-beta-alpha zinc fingers"/>
    <property type="match status" value="1"/>
</dbReference>
<dbReference type="Proteomes" id="UP001627154">
    <property type="component" value="Unassembled WGS sequence"/>
</dbReference>
<evidence type="ECO:0000313" key="3">
    <source>
        <dbReference type="EMBL" id="KAL3396320.1"/>
    </source>
</evidence>
<evidence type="ECO:0000313" key="4">
    <source>
        <dbReference type="Proteomes" id="UP001627154"/>
    </source>
</evidence>
<dbReference type="EMBL" id="JBJJXI010000072">
    <property type="protein sequence ID" value="KAL3396320.1"/>
    <property type="molecule type" value="Genomic_DNA"/>
</dbReference>
<keyword evidence="1" id="KW-0862">Zinc</keyword>
<protein>
    <recommendedName>
        <fullName evidence="2">C2H2-type domain-containing protein</fullName>
    </recommendedName>
</protein>
<dbReference type="SMART" id="SM00355">
    <property type="entry name" value="ZnF_C2H2"/>
    <property type="match status" value="2"/>
</dbReference>